<evidence type="ECO:0000313" key="3">
    <source>
        <dbReference type="Proteomes" id="UP000002051"/>
    </source>
</evidence>
<dbReference type="eggNOG" id="KOG0070">
    <property type="taxonomic scope" value="Eukaryota"/>
</dbReference>
<name>G7INL8_MEDTR</name>
<dbReference type="AlphaFoldDB" id="G7INL8"/>
<dbReference type="HOGENOM" id="CLU_2641786_0_0_1"/>
<sequence length="77" mass="8814">MLIFLPGYQLVPRIRKNRVLSPKTTILYKLHIGEVISTVPTIGGMISCMMKQRALWRHYFNNMDSLLYTSIAISQGS</sequence>
<dbReference type="STRING" id="3880.G7INL8"/>
<dbReference type="EMBL" id="CM001218">
    <property type="protein sequence ID" value="AES63196.1"/>
    <property type="molecule type" value="Genomic_DNA"/>
</dbReference>
<keyword evidence="3" id="KW-1185">Reference proteome</keyword>
<gene>
    <name evidence="1" type="ordered locus">MTR_2g006010</name>
</gene>
<proteinExistence type="predicted"/>
<dbReference type="PaxDb" id="3880-AES63196"/>
<reference evidence="2" key="3">
    <citation type="submission" date="2015-04" db="UniProtKB">
        <authorList>
            <consortium name="EnsemblPlants"/>
        </authorList>
    </citation>
    <scope>IDENTIFICATION</scope>
    <source>
        <strain evidence="2">cv. Jemalong A17</strain>
    </source>
</reference>
<accession>G7INL8</accession>
<reference evidence="1 3" key="2">
    <citation type="journal article" date="2014" name="BMC Genomics">
        <title>An improved genome release (version Mt4.0) for the model legume Medicago truncatula.</title>
        <authorList>
            <person name="Tang H."/>
            <person name="Krishnakumar V."/>
            <person name="Bidwell S."/>
            <person name="Rosen B."/>
            <person name="Chan A."/>
            <person name="Zhou S."/>
            <person name="Gentzbittel L."/>
            <person name="Childs K.L."/>
            <person name="Yandell M."/>
            <person name="Gundlach H."/>
            <person name="Mayer K.F."/>
            <person name="Schwartz D.C."/>
            <person name="Town C.D."/>
        </authorList>
    </citation>
    <scope>GENOME REANNOTATION</scope>
    <source>
        <strain evidence="2 3">cv. Jemalong A17</strain>
    </source>
</reference>
<organism evidence="1 3">
    <name type="scientific">Medicago truncatula</name>
    <name type="common">Barrel medic</name>
    <name type="synonym">Medicago tribuloides</name>
    <dbReference type="NCBI Taxonomy" id="3880"/>
    <lineage>
        <taxon>Eukaryota</taxon>
        <taxon>Viridiplantae</taxon>
        <taxon>Streptophyta</taxon>
        <taxon>Embryophyta</taxon>
        <taxon>Tracheophyta</taxon>
        <taxon>Spermatophyta</taxon>
        <taxon>Magnoliopsida</taxon>
        <taxon>eudicotyledons</taxon>
        <taxon>Gunneridae</taxon>
        <taxon>Pentapetalae</taxon>
        <taxon>rosids</taxon>
        <taxon>fabids</taxon>
        <taxon>Fabales</taxon>
        <taxon>Fabaceae</taxon>
        <taxon>Papilionoideae</taxon>
        <taxon>50 kb inversion clade</taxon>
        <taxon>NPAAA clade</taxon>
        <taxon>Hologalegina</taxon>
        <taxon>IRL clade</taxon>
        <taxon>Trifolieae</taxon>
        <taxon>Medicago</taxon>
    </lineage>
</organism>
<reference evidence="1 3" key="1">
    <citation type="journal article" date="2011" name="Nature">
        <title>The Medicago genome provides insight into the evolution of rhizobial symbioses.</title>
        <authorList>
            <person name="Young N.D."/>
            <person name="Debelle F."/>
            <person name="Oldroyd G.E."/>
            <person name="Geurts R."/>
            <person name="Cannon S.B."/>
            <person name="Udvardi M.K."/>
            <person name="Benedito V.A."/>
            <person name="Mayer K.F."/>
            <person name="Gouzy J."/>
            <person name="Schoof H."/>
            <person name="Van de Peer Y."/>
            <person name="Proost S."/>
            <person name="Cook D.R."/>
            <person name="Meyers B.C."/>
            <person name="Spannagl M."/>
            <person name="Cheung F."/>
            <person name="De Mita S."/>
            <person name="Krishnakumar V."/>
            <person name="Gundlach H."/>
            <person name="Zhou S."/>
            <person name="Mudge J."/>
            <person name="Bharti A.K."/>
            <person name="Murray J.D."/>
            <person name="Naoumkina M.A."/>
            <person name="Rosen B."/>
            <person name="Silverstein K.A."/>
            <person name="Tang H."/>
            <person name="Rombauts S."/>
            <person name="Zhao P.X."/>
            <person name="Zhou P."/>
            <person name="Barbe V."/>
            <person name="Bardou P."/>
            <person name="Bechner M."/>
            <person name="Bellec A."/>
            <person name="Berger A."/>
            <person name="Berges H."/>
            <person name="Bidwell S."/>
            <person name="Bisseling T."/>
            <person name="Choisne N."/>
            <person name="Couloux A."/>
            <person name="Denny R."/>
            <person name="Deshpande S."/>
            <person name="Dai X."/>
            <person name="Doyle J.J."/>
            <person name="Dudez A.M."/>
            <person name="Farmer A.D."/>
            <person name="Fouteau S."/>
            <person name="Franken C."/>
            <person name="Gibelin C."/>
            <person name="Gish J."/>
            <person name="Goldstein S."/>
            <person name="Gonzalez A.J."/>
            <person name="Green P.J."/>
            <person name="Hallab A."/>
            <person name="Hartog M."/>
            <person name="Hua A."/>
            <person name="Humphray S.J."/>
            <person name="Jeong D.H."/>
            <person name="Jing Y."/>
            <person name="Jocker A."/>
            <person name="Kenton S.M."/>
            <person name="Kim D.J."/>
            <person name="Klee K."/>
            <person name="Lai H."/>
            <person name="Lang C."/>
            <person name="Lin S."/>
            <person name="Macmil S.L."/>
            <person name="Magdelenat G."/>
            <person name="Matthews L."/>
            <person name="McCorrison J."/>
            <person name="Monaghan E.L."/>
            <person name="Mun J.H."/>
            <person name="Najar F.Z."/>
            <person name="Nicholson C."/>
            <person name="Noirot C."/>
            <person name="O'Bleness M."/>
            <person name="Paule C.R."/>
            <person name="Poulain J."/>
            <person name="Prion F."/>
            <person name="Qin B."/>
            <person name="Qu C."/>
            <person name="Retzel E.F."/>
            <person name="Riddle C."/>
            <person name="Sallet E."/>
            <person name="Samain S."/>
            <person name="Samson N."/>
            <person name="Sanders I."/>
            <person name="Saurat O."/>
            <person name="Scarpelli C."/>
            <person name="Schiex T."/>
            <person name="Segurens B."/>
            <person name="Severin A.J."/>
            <person name="Sherrier D.J."/>
            <person name="Shi R."/>
            <person name="Sims S."/>
            <person name="Singer S.R."/>
            <person name="Sinharoy S."/>
            <person name="Sterck L."/>
            <person name="Viollet A."/>
            <person name="Wang B.B."/>
            <person name="Wang K."/>
            <person name="Wang M."/>
            <person name="Wang X."/>
            <person name="Warfsmann J."/>
            <person name="Weissenbach J."/>
            <person name="White D.D."/>
            <person name="White J.D."/>
            <person name="Wiley G.B."/>
            <person name="Wincker P."/>
            <person name="Xing Y."/>
            <person name="Yang L."/>
            <person name="Yao Z."/>
            <person name="Ying F."/>
            <person name="Zhai J."/>
            <person name="Zhou L."/>
            <person name="Zuber A."/>
            <person name="Denarie J."/>
            <person name="Dixon R.A."/>
            <person name="May G.D."/>
            <person name="Schwartz D.C."/>
            <person name="Rogers J."/>
            <person name="Quetier F."/>
            <person name="Town C.D."/>
            <person name="Roe B.A."/>
        </authorList>
    </citation>
    <scope>NUCLEOTIDE SEQUENCE [LARGE SCALE GENOMIC DNA]</scope>
    <source>
        <strain evidence="1">A17</strain>
        <strain evidence="2 3">cv. Jemalong A17</strain>
    </source>
</reference>
<protein>
    <submittedName>
        <fullName evidence="1">ADP-ribosylation factor, putative</fullName>
    </submittedName>
</protein>
<dbReference type="Proteomes" id="UP000002051">
    <property type="component" value="Chromosome 2"/>
</dbReference>
<evidence type="ECO:0000313" key="1">
    <source>
        <dbReference type="EMBL" id="AES63196.1"/>
    </source>
</evidence>
<evidence type="ECO:0000313" key="2">
    <source>
        <dbReference type="EnsemblPlants" id="AES63196"/>
    </source>
</evidence>
<dbReference type="EnsemblPlants" id="AES63196">
    <property type="protein sequence ID" value="AES63196"/>
    <property type="gene ID" value="MTR_2g006010"/>
</dbReference>